<dbReference type="SUPFAM" id="SSF52540">
    <property type="entry name" value="P-loop containing nucleoside triphosphate hydrolases"/>
    <property type="match status" value="1"/>
</dbReference>
<reference evidence="11" key="1">
    <citation type="journal article" date="2020" name="Nat. Commun.">
        <title>Large-scale genome sequencing of mycorrhizal fungi provides insights into the early evolution of symbiotic traits.</title>
        <authorList>
            <person name="Miyauchi S."/>
            <person name="Kiss E."/>
            <person name="Kuo A."/>
            <person name="Drula E."/>
            <person name="Kohler A."/>
            <person name="Sanchez-Garcia M."/>
            <person name="Morin E."/>
            <person name="Andreopoulos B."/>
            <person name="Barry K.W."/>
            <person name="Bonito G."/>
            <person name="Buee M."/>
            <person name="Carver A."/>
            <person name="Chen C."/>
            <person name="Cichocki N."/>
            <person name="Clum A."/>
            <person name="Culley D."/>
            <person name="Crous P.W."/>
            <person name="Fauchery L."/>
            <person name="Girlanda M."/>
            <person name="Hayes R.D."/>
            <person name="Keri Z."/>
            <person name="LaButti K."/>
            <person name="Lipzen A."/>
            <person name="Lombard V."/>
            <person name="Magnuson J."/>
            <person name="Maillard F."/>
            <person name="Murat C."/>
            <person name="Nolan M."/>
            <person name="Ohm R.A."/>
            <person name="Pangilinan J."/>
            <person name="Pereira M.F."/>
            <person name="Perotto S."/>
            <person name="Peter M."/>
            <person name="Pfister S."/>
            <person name="Riley R."/>
            <person name="Sitrit Y."/>
            <person name="Stielow J.B."/>
            <person name="Szollosi G."/>
            <person name="Zifcakova L."/>
            <person name="Stursova M."/>
            <person name="Spatafora J.W."/>
            <person name="Tedersoo L."/>
            <person name="Vaario L.M."/>
            <person name="Yamada A."/>
            <person name="Yan M."/>
            <person name="Wang P."/>
            <person name="Xu J."/>
            <person name="Bruns T."/>
            <person name="Baldrian P."/>
            <person name="Vilgalys R."/>
            <person name="Dunand C."/>
            <person name="Henrissat B."/>
            <person name="Grigoriev I.V."/>
            <person name="Hibbett D."/>
            <person name="Nagy L.G."/>
            <person name="Martin F.M."/>
        </authorList>
    </citation>
    <scope>NUCLEOTIDE SEQUENCE</scope>
    <source>
        <strain evidence="11">UH-Tt-Lm1</strain>
    </source>
</reference>
<evidence type="ECO:0000256" key="3">
    <source>
        <dbReference type="ARBA" id="ARBA00022723"/>
    </source>
</evidence>
<evidence type="ECO:0000313" key="12">
    <source>
        <dbReference type="Proteomes" id="UP000736335"/>
    </source>
</evidence>
<dbReference type="EMBL" id="WIUZ02000015">
    <property type="protein sequence ID" value="KAF9780971.1"/>
    <property type="molecule type" value="Genomic_DNA"/>
</dbReference>
<dbReference type="InterPro" id="IPR046439">
    <property type="entry name" value="ZF_RZ_dom"/>
</dbReference>
<comment type="subcellular location">
    <subcellularLocation>
        <location evidence="1">Cytoplasm</location>
    </subcellularLocation>
</comment>
<dbReference type="GO" id="GO:0002376">
    <property type="term" value="P:immune system process"/>
    <property type="evidence" value="ECO:0007669"/>
    <property type="project" value="UniProtKB-KW"/>
</dbReference>
<dbReference type="Pfam" id="PF18044">
    <property type="entry name" value="zf-CCCH_4"/>
    <property type="match status" value="1"/>
</dbReference>
<dbReference type="PANTHER" id="PTHR10887:SF341">
    <property type="entry name" value="NFX1-TYPE ZINC FINGER-CONTAINING PROTEIN 1"/>
    <property type="match status" value="1"/>
</dbReference>
<comment type="caution">
    <text evidence="11">The sequence shown here is derived from an EMBL/GenBank/DDBJ whole genome shotgun (WGS) entry which is preliminary data.</text>
</comment>
<dbReference type="PROSITE" id="PS50103">
    <property type="entry name" value="ZF_C3H1"/>
    <property type="match status" value="2"/>
</dbReference>
<dbReference type="InterPro" id="IPR000571">
    <property type="entry name" value="Znf_CCCH"/>
</dbReference>
<dbReference type="GO" id="GO:0004386">
    <property type="term" value="F:helicase activity"/>
    <property type="evidence" value="ECO:0007669"/>
    <property type="project" value="InterPro"/>
</dbReference>
<dbReference type="PROSITE" id="PS51981">
    <property type="entry name" value="ZF_RZ"/>
    <property type="match status" value="1"/>
</dbReference>
<dbReference type="Gene3D" id="3.40.50.300">
    <property type="entry name" value="P-loop containing nucleotide triphosphate hydrolases"/>
    <property type="match status" value="3"/>
</dbReference>
<dbReference type="Proteomes" id="UP000736335">
    <property type="component" value="Unassembled WGS sequence"/>
</dbReference>
<keyword evidence="4 7" id="KW-0863">Zinc-finger</keyword>
<sequence length="2265" mass="254558">MASPAPTGPCRLFRSNEGCRYGKKCKFSHDLGSTSGRRTPLQSPPSSAQSSSSATPRNRPARSGNPAPRNVCNFYWDTGQCNRGFDCTFKHQKNTNPQSRNPNTAGNVEGEEDAANAALEFFTMDNLTQMAGVGLHTTQEGTPENAHNSIKRYLGEGSLNTPTDMKPLAAILASVNRRNHSWELLDMIIRSDKLLSCIGDILKFPNVSPKAATGFTLLSFQVDYFPILEYFTSDLVLKSTLHHNINALYAVLYEHWATVSDIVEACMRSMISNRTWNDPTPGLPEKLQGKLTGVVVFRTIGELVIQIFNRFKTALETYPRLNALVEQLTGWFDVWAACVQSQPPTFQDPVTSNQETCRLTVQTLRETIDRLRTIIGREHHATESRRVVTKKVAISEAEKAKALLMRLEQSYDPPGHLRPEGPRHDNDFANIVEVRICPTSDELMCPVSPHLPVTIPGAPHHLPEGSMERHLDIQFRLLREDLTFPIRESLNVLQEDLDMMWTQSYKKKREPTELERVLEKGGGLYRSSGKNSVIFTVYTDVHYAQLSTRNQGFSIGLKIRCPPGPGRDPERKKRVEYWKHAGSKRLSSGSLVALVLVSRGSFVVYLANLVSSAEDISESAKHSEDHIQVKATFFDPEVEIEALRKEKITIDENTFALLIDNNVMFEAVRPFLKTLSTIDSTSIPFGRYICAQDSLSNMEVRPPRYATAPGFRFTLQSVAKPGHRIDPLDVNNPMSCNRARTQLRQSSVLDPSQADSVVDALTQEISLIQGPPGTGKSFTGKELLRILFDNKIKPVVLIAFTNHALDHMLGSVLDAKLSKKFVRLGSRSTDERISEYSLSNLVRTFSDATMSRHIGREMAIKKKIEEQMLKVLNDIQIPEPSEDQIKEYLERNCPEHLAMLFEPPFWIAEYATRLWESEADEGGEWKTQGKKGKGKEQSHLMARTYYGLWKRGLDIAFIQPPQPRYVEVPALRKQKKKQVQPDFMLVAPTPEEQQKYQERMFEFFSNLGFGDSVPPVPTGNRPFVQLQDSPAVWSMSHQERLRLAEHWEEEMRRLAYHSYVEDYQDLRIQYEEACEKFEAVCDERKRRLLTDVDLIGCTTTGAAKLTSLLMSIQPKVLVVEEAGQVLEAHILASLVDSGQYGFYIYASICADVSSIALSVDSDRGNQMFKFDRSLMERLADNGFQMSQINVQRRMRPTISQHIRTILYPKLEDNEVVLSYPDVRGMSENVMFFTHNHKEDGGQESVSKVNTFEVKMIVDLVMYFLRQGVYNNQGDIAVLCAYLGQLQKVRHELRELKVTVAVDERDEEQLIKQGLQDEDETPSIEEVSVARHVRLGTVDIFQGQEAKIVIVSLVRNSGEFDTGNASIGFLKSENRINVALSRAKHGLYIMGNASNLRRNPTWCTILDEMEREGQIGFGFPIVCSRHPDQVKLISEPGQLNKVAPLGGCVLPCGFKLPCGHICPSLCHADLDNHKSTRCNAKCVRLACVRQHPCIRFCWETCGNCEFPISDVTLPCGHVEEQVHCHQLENLGTVKCQKMVWRKLPYCEHSKQVPCSKDPSSATCTELCDQPMGCCSKKCKGKCGDCQKRNLNVNKVRSGPIARINHTEHPCERALYCQHLCGRPCHPKDRGCNNECKETCRQSCIHHKCPKPCSATCAPCLEPCPWKCDHHECPVACGSICARLPCDEPCTKTLKCGHPCPSVCGEPCASQKCVGCMSDEAKTSIVDFIMQRPISDIDTTSDDVSEKLITLECGHVFTVETLDGHCAMSEYYEIDPMTAGYISMKAPPVKYQMPPACPTCRGPITSPRYGRVTKRANLDILEQNVASNMSRRLEIHSPTLEAIAAGLEASEIAAKATGKGDDFASEDEFTQICEKRRDMFGKPDQPLPVDMLRMLKARHGFSKKEADDWKKIAKDINRVYDLIADVASTRSAHINAYEAAMATLFKLEMEAIALDPSKIGGKTQHEAAFAAVNAKIGQPPHKADRKYHIEAFLLTIELRLMLGQIAAVRVSEIPLTSSEPGHHRHRQIWVTFLGFLYESCIKDCAKAVSLARSCSALRQEARVGMVNFRCTFEKVRSDALEERCKIQLSDKGGEEQTSMRESLSRSVAQQWATAQRELFDLRTRYFQHRPVSSRKEMNEEVIWFKENCTDRAEKVFDAYKDLRKQVLKAEIFYQKMSLQEKRDIIKAFGFGHAGHFYNCENGHTFVITECGGAMEASRCPECRAPIGGGGHHLLASNTRATEFEQLARGSGAGENPWAPGGYMANAF</sequence>
<dbReference type="InterPro" id="IPR045055">
    <property type="entry name" value="DNA2/NAM7-like"/>
</dbReference>
<dbReference type="GO" id="GO:0031048">
    <property type="term" value="P:regulatory ncRNA-mediated heterochromatin formation"/>
    <property type="evidence" value="ECO:0007669"/>
    <property type="project" value="TreeGrafter"/>
</dbReference>
<accession>A0A9P6H7V3</accession>
<keyword evidence="12" id="KW-1185">Reference proteome</keyword>
<evidence type="ECO:0000256" key="7">
    <source>
        <dbReference type="PROSITE-ProRule" id="PRU00723"/>
    </source>
</evidence>
<keyword evidence="3 7" id="KW-0479">Metal-binding</keyword>
<evidence type="ECO:0008006" key="13">
    <source>
        <dbReference type="Google" id="ProtNLM"/>
    </source>
</evidence>
<organism evidence="11 12">
    <name type="scientific">Thelephora terrestris</name>
    <dbReference type="NCBI Taxonomy" id="56493"/>
    <lineage>
        <taxon>Eukaryota</taxon>
        <taxon>Fungi</taxon>
        <taxon>Dikarya</taxon>
        <taxon>Basidiomycota</taxon>
        <taxon>Agaricomycotina</taxon>
        <taxon>Agaricomycetes</taxon>
        <taxon>Thelephorales</taxon>
        <taxon>Thelephoraceae</taxon>
        <taxon>Thelephora</taxon>
    </lineage>
</organism>
<dbReference type="InterPro" id="IPR027417">
    <property type="entry name" value="P-loop_NTPase"/>
</dbReference>
<dbReference type="GO" id="GO:0005737">
    <property type="term" value="C:cytoplasm"/>
    <property type="evidence" value="ECO:0007669"/>
    <property type="project" value="UniProtKB-SubCell"/>
</dbReference>
<feature type="compositionally biased region" description="Low complexity" evidence="8">
    <location>
        <begin position="44"/>
        <end position="54"/>
    </location>
</feature>
<dbReference type="Pfam" id="PF13086">
    <property type="entry name" value="AAA_11"/>
    <property type="match status" value="1"/>
</dbReference>
<keyword evidence="2" id="KW-0963">Cytoplasm</keyword>
<dbReference type="GO" id="GO:0008270">
    <property type="term" value="F:zinc ion binding"/>
    <property type="evidence" value="ECO:0007669"/>
    <property type="project" value="UniProtKB-KW"/>
</dbReference>
<dbReference type="CDD" id="cd06008">
    <property type="entry name" value="NF-X1-zinc-finger"/>
    <property type="match status" value="1"/>
</dbReference>
<evidence type="ECO:0000256" key="2">
    <source>
        <dbReference type="ARBA" id="ARBA00022490"/>
    </source>
</evidence>
<evidence type="ECO:0000256" key="8">
    <source>
        <dbReference type="SAM" id="MobiDB-lite"/>
    </source>
</evidence>
<dbReference type="Pfam" id="PF20173">
    <property type="entry name" value="ZnF_RZ-type"/>
    <property type="match status" value="1"/>
</dbReference>
<dbReference type="InterPro" id="IPR047187">
    <property type="entry name" value="SF1_C_Upf1"/>
</dbReference>
<reference evidence="11" key="2">
    <citation type="submission" date="2020-11" db="EMBL/GenBank/DDBJ databases">
        <authorList>
            <consortium name="DOE Joint Genome Institute"/>
            <person name="Kuo A."/>
            <person name="Miyauchi S."/>
            <person name="Kiss E."/>
            <person name="Drula E."/>
            <person name="Kohler A."/>
            <person name="Sanchez-Garcia M."/>
            <person name="Andreopoulos B."/>
            <person name="Barry K.W."/>
            <person name="Bonito G."/>
            <person name="Buee M."/>
            <person name="Carver A."/>
            <person name="Chen C."/>
            <person name="Cichocki N."/>
            <person name="Clum A."/>
            <person name="Culley D."/>
            <person name="Crous P.W."/>
            <person name="Fauchery L."/>
            <person name="Girlanda M."/>
            <person name="Hayes R."/>
            <person name="Keri Z."/>
            <person name="Labutti K."/>
            <person name="Lipzen A."/>
            <person name="Lombard V."/>
            <person name="Magnuson J."/>
            <person name="Maillard F."/>
            <person name="Morin E."/>
            <person name="Murat C."/>
            <person name="Nolan M."/>
            <person name="Ohm R."/>
            <person name="Pangilinan J."/>
            <person name="Pereira M."/>
            <person name="Perotto S."/>
            <person name="Peter M."/>
            <person name="Riley R."/>
            <person name="Sitrit Y."/>
            <person name="Stielow B."/>
            <person name="Szollosi G."/>
            <person name="Zifcakova L."/>
            <person name="Stursova M."/>
            <person name="Spatafora J.W."/>
            <person name="Tedersoo L."/>
            <person name="Vaario L.-M."/>
            <person name="Yamada A."/>
            <person name="Yan M."/>
            <person name="Wang P."/>
            <person name="Xu J."/>
            <person name="Bruns T."/>
            <person name="Baldrian P."/>
            <person name="Vilgalys R."/>
            <person name="Henrissat B."/>
            <person name="Grigoriev I.V."/>
            <person name="Hibbett D."/>
            <person name="Nagy L.G."/>
            <person name="Martin F.M."/>
        </authorList>
    </citation>
    <scope>NUCLEOTIDE SEQUENCE</scope>
    <source>
        <strain evidence="11">UH-Tt-Lm1</strain>
    </source>
</reference>
<dbReference type="InterPro" id="IPR041679">
    <property type="entry name" value="DNA2/NAM7-like_C"/>
</dbReference>
<dbReference type="InterPro" id="IPR041677">
    <property type="entry name" value="DNA2/NAM7_AAA_11"/>
</dbReference>
<evidence type="ECO:0000256" key="6">
    <source>
        <dbReference type="ARBA" id="ARBA00022859"/>
    </source>
</evidence>
<dbReference type="PANTHER" id="PTHR10887">
    <property type="entry name" value="DNA2/NAM7 HELICASE FAMILY"/>
    <property type="match status" value="1"/>
</dbReference>
<proteinExistence type="predicted"/>
<feature type="zinc finger region" description="C3H1-type" evidence="7">
    <location>
        <begin position="66"/>
        <end position="94"/>
    </location>
</feature>
<dbReference type="Pfam" id="PF13087">
    <property type="entry name" value="AAA_12"/>
    <property type="match status" value="1"/>
</dbReference>
<feature type="domain" description="C3H1-type" evidence="9">
    <location>
        <begin position="66"/>
        <end position="94"/>
    </location>
</feature>
<dbReference type="CDD" id="cd18808">
    <property type="entry name" value="SF1_C_Upf1"/>
    <property type="match status" value="1"/>
</dbReference>
<protein>
    <recommendedName>
        <fullName evidence="13">NFX1-type zinc finger-containing protein 1</fullName>
    </recommendedName>
</protein>
<feature type="region of interest" description="Disordered" evidence="8">
    <location>
        <begin position="27"/>
        <end position="69"/>
    </location>
</feature>
<evidence type="ECO:0000256" key="5">
    <source>
        <dbReference type="ARBA" id="ARBA00022833"/>
    </source>
</evidence>
<keyword evidence="5 7" id="KW-0862">Zinc</keyword>
<dbReference type="SMART" id="SM00356">
    <property type="entry name" value="ZnF_C3H1"/>
    <property type="match status" value="2"/>
</dbReference>
<feature type="domain" description="C3H1-type" evidence="9">
    <location>
        <begin position="4"/>
        <end position="32"/>
    </location>
</feature>
<dbReference type="InterPro" id="IPR041367">
    <property type="entry name" value="Znf-CCCH_4"/>
</dbReference>
<feature type="domain" description="RZ-type" evidence="10">
    <location>
        <begin position="2174"/>
        <end position="2247"/>
    </location>
</feature>
<feature type="compositionally biased region" description="Polar residues" evidence="8">
    <location>
        <begin position="31"/>
        <end position="41"/>
    </location>
</feature>
<evidence type="ECO:0000313" key="11">
    <source>
        <dbReference type="EMBL" id="KAF9780971.1"/>
    </source>
</evidence>
<name>A0A9P6H7V3_9AGAM</name>
<evidence type="ECO:0000256" key="1">
    <source>
        <dbReference type="ARBA" id="ARBA00004496"/>
    </source>
</evidence>
<keyword evidence="6" id="KW-0391">Immunity</keyword>
<evidence type="ECO:0000259" key="9">
    <source>
        <dbReference type="PROSITE" id="PS50103"/>
    </source>
</evidence>
<feature type="zinc finger region" description="C3H1-type" evidence="7">
    <location>
        <begin position="4"/>
        <end position="32"/>
    </location>
</feature>
<evidence type="ECO:0000259" key="10">
    <source>
        <dbReference type="PROSITE" id="PS51981"/>
    </source>
</evidence>
<dbReference type="GO" id="GO:0031380">
    <property type="term" value="C:nuclear RNA-directed RNA polymerase complex"/>
    <property type="evidence" value="ECO:0007669"/>
    <property type="project" value="TreeGrafter"/>
</dbReference>
<dbReference type="OrthoDB" id="2423195at2759"/>
<evidence type="ECO:0000256" key="4">
    <source>
        <dbReference type="ARBA" id="ARBA00022771"/>
    </source>
</evidence>
<gene>
    <name evidence="11" type="ORF">BJ322DRAFT_1082497</name>
</gene>